<name>A0A8K1LSH9_9PASS</name>
<protein>
    <recommendedName>
        <fullName evidence="3">Rna-directed dna polymerase from mobile element jockey-like</fullName>
    </recommendedName>
</protein>
<organism evidence="1 2">
    <name type="scientific">Zosterops borbonicus</name>
    <dbReference type="NCBI Taxonomy" id="364589"/>
    <lineage>
        <taxon>Eukaryota</taxon>
        <taxon>Metazoa</taxon>
        <taxon>Chordata</taxon>
        <taxon>Craniata</taxon>
        <taxon>Vertebrata</taxon>
        <taxon>Euteleostomi</taxon>
        <taxon>Archelosauria</taxon>
        <taxon>Archosauria</taxon>
        <taxon>Dinosauria</taxon>
        <taxon>Saurischia</taxon>
        <taxon>Theropoda</taxon>
        <taxon>Coelurosauria</taxon>
        <taxon>Aves</taxon>
        <taxon>Neognathae</taxon>
        <taxon>Neoaves</taxon>
        <taxon>Telluraves</taxon>
        <taxon>Australaves</taxon>
        <taxon>Passeriformes</taxon>
        <taxon>Sylvioidea</taxon>
        <taxon>Zosteropidae</taxon>
        <taxon>Zosterops</taxon>
    </lineage>
</organism>
<keyword evidence="2" id="KW-1185">Reference proteome</keyword>
<dbReference type="AlphaFoldDB" id="A0A8K1LSH9"/>
<comment type="caution">
    <text evidence="1">The sequence shown here is derived from an EMBL/GenBank/DDBJ whole genome shotgun (WGS) entry which is preliminary data.</text>
</comment>
<reference evidence="1" key="1">
    <citation type="submission" date="2019-04" db="EMBL/GenBank/DDBJ databases">
        <title>Genome assembly of Zosterops borbonicus 15179.</title>
        <authorList>
            <person name="Leroy T."/>
            <person name="Anselmetti Y."/>
            <person name="Tilak M.-K."/>
            <person name="Nabholz B."/>
        </authorList>
    </citation>
    <scope>NUCLEOTIDE SEQUENCE</scope>
    <source>
        <strain evidence="1">HGM_15179</strain>
        <tissue evidence="1">Muscle</tissue>
    </source>
</reference>
<evidence type="ECO:0000313" key="2">
    <source>
        <dbReference type="Proteomes" id="UP000796761"/>
    </source>
</evidence>
<dbReference type="Proteomes" id="UP000796761">
    <property type="component" value="Unassembled WGS sequence"/>
</dbReference>
<sequence>MTDKARIFKSLKGDNLPQKFGQIQIVSLQRGGMWKWTPKMLDIPQRLVLGWVLFNAFVSDMDSGIEHTFRMFTDDTKLQGADNTLDGRDVTQRDLDSLERWV</sequence>
<proteinExistence type="predicted"/>
<gene>
    <name evidence="1" type="ORF">HGM15179_002396</name>
</gene>
<accession>A0A8K1LSH9</accession>
<dbReference type="OrthoDB" id="416454at2759"/>
<evidence type="ECO:0008006" key="3">
    <source>
        <dbReference type="Google" id="ProtNLM"/>
    </source>
</evidence>
<dbReference type="EMBL" id="SWJQ01000042">
    <property type="protein sequence ID" value="TRZ24694.1"/>
    <property type="molecule type" value="Genomic_DNA"/>
</dbReference>
<evidence type="ECO:0000313" key="1">
    <source>
        <dbReference type="EMBL" id="TRZ24694.1"/>
    </source>
</evidence>